<dbReference type="RefSeq" id="WP_061524941.1">
    <property type="nucleotide sequence ID" value="NZ_JRHX01000062.1"/>
</dbReference>
<keyword evidence="3" id="KW-0067">ATP-binding</keyword>
<sequence length="529" mass="58015">MRFLSVNANAILIEFTSLQDTMAAYQTLQHAQHPYIRELVPAARTILVYFDPLFINAKTLIKWINAQKMFECAALNGKELVIPVRYNGEDIEHVADLVGLSVSDLIYKHSQTLWRAAFIGFAPGFAYLVSDELPFGSIPRLASPRKKITSGSVGLAGEYSGVYPKDSPGGWQLIGKTDLKMWDVQREQPALLLPNDQVIFKDVTHQPTQISVPNISSFSKKQSTESEAVLRVKKVGLQVLIQDVGRLNMAKMGVGRAGAMDQTSFQSANLAVGNPQNAAALEILNGGLVLSILKPTVIAVTGADAELSVQYAQEEKVRVPLYQPIALDQGDEVYLAVPNAGVRNYLAVRGGLVVENILGSASYDSLAELGALPLKIGDELALAQLKTHSVDLSQSSFAMPKQSDVIVIDLHLGPRTDWFKTSSLELLFQQKWLVTTESNRVGLRLQGEHALQREIEHELPSEGCSIGALQIPPNGQPVLFMRDHPITGGYPVIATVADYHLDLVAQIPSGSFIQFRKITEFMDIQDHEK</sequence>
<dbReference type="InterPro" id="IPR003778">
    <property type="entry name" value="CT_A_B"/>
</dbReference>
<keyword evidence="2" id="KW-0378">Hydrolase</keyword>
<organism evidence="6 7">
    <name type="scientific">Acinetobacter venetianus</name>
    <dbReference type="NCBI Taxonomy" id="52133"/>
    <lineage>
        <taxon>Bacteria</taxon>
        <taxon>Pseudomonadati</taxon>
        <taxon>Pseudomonadota</taxon>
        <taxon>Gammaproteobacteria</taxon>
        <taxon>Moraxellales</taxon>
        <taxon>Moraxellaceae</taxon>
        <taxon>Acinetobacter</taxon>
    </lineage>
</organism>
<dbReference type="Proteomes" id="UP000075544">
    <property type="component" value="Unassembled WGS sequence"/>
</dbReference>
<evidence type="ECO:0000313" key="6">
    <source>
        <dbReference type="EMBL" id="KXZ70099.1"/>
    </source>
</evidence>
<dbReference type="InterPro" id="IPR052708">
    <property type="entry name" value="PxpC"/>
</dbReference>
<gene>
    <name evidence="6" type="primary">kipA</name>
    <name evidence="6" type="ORF">AVENLUH13518_02081</name>
</gene>
<dbReference type="Gene3D" id="3.30.1360.40">
    <property type="match status" value="1"/>
</dbReference>
<evidence type="ECO:0000259" key="5">
    <source>
        <dbReference type="SMART" id="SM00797"/>
    </source>
</evidence>
<feature type="domain" description="Carboxyltransferase" evidence="4">
    <location>
        <begin position="1"/>
        <end position="192"/>
    </location>
</feature>
<evidence type="ECO:0000256" key="3">
    <source>
        <dbReference type="ARBA" id="ARBA00022840"/>
    </source>
</evidence>
<reference evidence="6 7" key="1">
    <citation type="journal article" date="2016" name="Sci. Rep.">
        <title>Genomic and phenotypic characterization of the species Acinetobacter venetianus.</title>
        <authorList>
            <person name="Fondi M."/>
            <person name="Maida I."/>
            <person name="Perrin E."/>
            <person name="Orlandini V."/>
            <person name="La Torre L."/>
            <person name="Bosi E."/>
            <person name="Negroni A."/>
            <person name="Zanaroli G."/>
            <person name="Fava F."/>
            <person name="Decorosi F."/>
            <person name="Giovannetti L."/>
            <person name="Viti C."/>
            <person name="Vaneechoutte M."/>
            <person name="Dijkshoorn L."/>
            <person name="Fani R."/>
        </authorList>
    </citation>
    <scope>NUCLEOTIDE SEQUENCE [LARGE SCALE GENOMIC DNA]</scope>
    <source>
        <strain evidence="6 7">LUH13518</strain>
    </source>
</reference>
<dbReference type="GO" id="GO:0005524">
    <property type="term" value="F:ATP binding"/>
    <property type="evidence" value="ECO:0007669"/>
    <property type="project" value="UniProtKB-KW"/>
</dbReference>
<comment type="caution">
    <text evidence="6">The sequence shown here is derived from an EMBL/GenBank/DDBJ whole genome shotgun (WGS) entry which is preliminary data.</text>
</comment>
<accession>A0A150HTE6</accession>
<name>A0A150HTE6_9GAMM</name>
<dbReference type="GO" id="GO:0016787">
    <property type="term" value="F:hydrolase activity"/>
    <property type="evidence" value="ECO:0007669"/>
    <property type="project" value="UniProtKB-KW"/>
</dbReference>
<evidence type="ECO:0000256" key="2">
    <source>
        <dbReference type="ARBA" id="ARBA00022801"/>
    </source>
</evidence>
<evidence type="ECO:0000313" key="7">
    <source>
        <dbReference type="Proteomes" id="UP000075544"/>
    </source>
</evidence>
<dbReference type="NCBIfam" id="TIGR00724">
    <property type="entry name" value="urea_amlyse_rel"/>
    <property type="match status" value="1"/>
</dbReference>
<dbReference type="AlphaFoldDB" id="A0A150HTE6"/>
<dbReference type="InterPro" id="IPR029000">
    <property type="entry name" value="Cyclophilin-like_dom_sf"/>
</dbReference>
<dbReference type="PANTHER" id="PTHR43309:SF3">
    <property type="entry name" value="5-OXOPROLINASE SUBUNIT C"/>
    <property type="match status" value="1"/>
</dbReference>
<dbReference type="SUPFAM" id="SSF50891">
    <property type="entry name" value="Cyclophilin-like"/>
    <property type="match status" value="2"/>
</dbReference>
<dbReference type="PATRIC" id="fig|52133.19.peg.2114"/>
<feature type="domain" description="Carboxyltransferase" evidence="5">
    <location>
        <begin position="251"/>
        <end position="529"/>
    </location>
</feature>
<dbReference type="SMART" id="SM00797">
    <property type="entry name" value="AHS2"/>
    <property type="match status" value="1"/>
</dbReference>
<evidence type="ECO:0000259" key="4">
    <source>
        <dbReference type="SMART" id="SM00796"/>
    </source>
</evidence>
<dbReference type="EMBL" id="JRHX01000062">
    <property type="protein sequence ID" value="KXZ70099.1"/>
    <property type="molecule type" value="Genomic_DNA"/>
</dbReference>
<dbReference type="Pfam" id="PF02682">
    <property type="entry name" value="CT_C_D"/>
    <property type="match status" value="1"/>
</dbReference>
<dbReference type="PANTHER" id="PTHR43309">
    <property type="entry name" value="5-OXOPROLINASE SUBUNIT C"/>
    <property type="match status" value="1"/>
</dbReference>
<dbReference type="InterPro" id="IPR003833">
    <property type="entry name" value="CT_C_D"/>
</dbReference>
<dbReference type="Gene3D" id="2.40.100.10">
    <property type="entry name" value="Cyclophilin-like"/>
    <property type="match status" value="2"/>
</dbReference>
<dbReference type="SMART" id="SM00796">
    <property type="entry name" value="AHS1"/>
    <property type="match status" value="1"/>
</dbReference>
<dbReference type="SUPFAM" id="SSF160467">
    <property type="entry name" value="PH0987 N-terminal domain-like"/>
    <property type="match status" value="1"/>
</dbReference>
<protein>
    <submittedName>
        <fullName evidence="6">KipI antagonist</fullName>
    </submittedName>
</protein>
<dbReference type="Pfam" id="PF02626">
    <property type="entry name" value="CT_A_B"/>
    <property type="match status" value="1"/>
</dbReference>
<evidence type="ECO:0000256" key="1">
    <source>
        <dbReference type="ARBA" id="ARBA00022741"/>
    </source>
</evidence>
<keyword evidence="1" id="KW-0547">Nucleotide-binding</keyword>
<proteinExistence type="predicted"/>